<dbReference type="InterPro" id="IPR014752">
    <property type="entry name" value="Arrestin-like_C"/>
</dbReference>
<feature type="compositionally biased region" description="Low complexity" evidence="1">
    <location>
        <begin position="335"/>
        <end position="345"/>
    </location>
</feature>
<accession>A0A9P7XP29</accession>
<feature type="region of interest" description="Disordered" evidence="1">
    <location>
        <begin position="1243"/>
        <end position="1272"/>
    </location>
</feature>
<evidence type="ECO:0000256" key="1">
    <source>
        <dbReference type="SAM" id="MobiDB-lite"/>
    </source>
</evidence>
<feature type="region of interest" description="Disordered" evidence="1">
    <location>
        <begin position="239"/>
        <end position="263"/>
    </location>
</feature>
<feature type="region of interest" description="Disordered" evidence="1">
    <location>
        <begin position="1590"/>
        <end position="1653"/>
    </location>
</feature>
<feature type="compositionally biased region" description="Polar residues" evidence="1">
    <location>
        <begin position="1387"/>
        <end position="1396"/>
    </location>
</feature>
<dbReference type="EMBL" id="JAHRHY010000014">
    <property type="protein sequence ID" value="KAG9064457.1"/>
    <property type="molecule type" value="Genomic_DNA"/>
</dbReference>
<feature type="region of interest" description="Disordered" evidence="1">
    <location>
        <begin position="606"/>
        <end position="654"/>
    </location>
</feature>
<proteinExistence type="predicted"/>
<feature type="compositionally biased region" description="Pro residues" evidence="1">
    <location>
        <begin position="1160"/>
        <end position="1174"/>
    </location>
</feature>
<evidence type="ECO:0000313" key="2">
    <source>
        <dbReference type="EMBL" id="KAG9064457.1"/>
    </source>
</evidence>
<protein>
    <submittedName>
        <fullName evidence="2">Uncharacterized protein</fullName>
    </submittedName>
</protein>
<feature type="compositionally biased region" description="Low complexity" evidence="1">
    <location>
        <begin position="302"/>
        <end position="327"/>
    </location>
</feature>
<feature type="region of interest" description="Disordered" evidence="1">
    <location>
        <begin position="1539"/>
        <end position="1570"/>
    </location>
</feature>
<comment type="caution">
    <text evidence="2">The sequence shown here is derived from an EMBL/GenBank/DDBJ whole genome shotgun (WGS) entry which is preliminary data.</text>
</comment>
<feature type="compositionally biased region" description="Low complexity" evidence="1">
    <location>
        <begin position="1"/>
        <end position="16"/>
    </location>
</feature>
<feature type="compositionally biased region" description="Basic and acidic residues" evidence="1">
    <location>
        <begin position="924"/>
        <end position="936"/>
    </location>
</feature>
<gene>
    <name evidence="2" type="ORF">KI688_003647</name>
</gene>
<feature type="compositionally biased region" description="Low complexity" evidence="1">
    <location>
        <begin position="36"/>
        <end position="66"/>
    </location>
</feature>
<dbReference type="Gene3D" id="2.60.40.640">
    <property type="match status" value="2"/>
</dbReference>
<feature type="region of interest" description="Disordered" evidence="1">
    <location>
        <begin position="501"/>
        <end position="559"/>
    </location>
</feature>
<feature type="region of interest" description="Disordered" evidence="1">
    <location>
        <begin position="1"/>
        <end position="131"/>
    </location>
</feature>
<sequence>MPSTASTETASSSGASLTPASAAVVAGSIKDGSVGGSDASTVDSSVSSSASVSSGSSMTSVSPSSVTEHSHSYSEMDSTVSGGELRDSDSRRREKEEGRKALSIDGVVTGSLTPQTQQPSSSSKSSSQQYLAHATTTIAEYQQQQQQQQEDQVAQDQQNPLELCRKGLPPTSTDHIHLHPNQEEQHLYLGPRVCKMVMKHSSVKLDWKVPEPIKAGGEVLRGVLVITAKELLENEVKAAVKSKSRSGGGGKKGKGGGKKKKVKQDRAVWVEHIEIDLTGLEVLPIEELKCILDTSSFSSSFSSSSTSASSSTSHTATSSSQLGSSSTCGPIPRRSSSLMHSSSSLAETDLPQPGRLPPGTQQGISFQMRIPERVGGTYRNAHASISYQLTANVHIRRGKEMFVLQHPLPLSLFELVQIRAATKITSPHDLNPSTSINNKAMITTTASASSSITSGTSSVSSAAAAGGVKRQAGVRFVIPKANSVLGTAAVKPYSLWGLGPATSSSSSSSHHGHGHHGHNYRRQSSHQRRGSLSAPPPSSAASSVGGSTSLSAHQAGPGMTRSYSDIGALSSRSMVDLVCASGAGSLSGDASVSVKKARFDPDEMLSAEDQYRSRQVKQQQQQQYQQELDLQQQGSTGGSRPKLGSRKGSTDELDEVGFGANIDKSVAAAGENVTMDMFVVKSDMMKVVDIKVSLVETIQIFSLLDYYGACDVVSPIAGRAHVFDNNTHQHSGAAAEAGSGAGSGSKRKLVETHMVKIAKAYVPAQAEESHANDNHLKGYYEDYEDARTTKSLSMYKLGMRIPETALTIQDRDLLKVEYMFVIKFFFKGRMGAFLELPIEIVSQYNHNRISTISGAISCVSNSVQIAMPPVPILVKRHGSVASSSIAAAKVVEVVKEGEAAKEDVKGEAIEASATYYPESGSHGQTRDDEGREEGVKESQSAEEILASPIIRQDAKEVTTTESSPSSRATSASLRSTSQSFDSSSQDTSSSIDKSSTAAEEQVDRACQLQGPTPRKDSTASMDDIAEAQKTEEEGILASSRLSKAEFAACTSRQVGLAVARYNQMSSIETASSTTIAAESGSGKDLKRAISKPTSAAGAEGVPKIVIECVNTKSRSGGPASSSSISTSRSNSTTTTTMTTTTVVSPALPILFDLTSAALPTPAPSTVSPPIPSPLVTPQSTGGSNGPTPMSVTPGVRSSSMGAESIATSSPVADSIKNSNSFPRSARDTESQLPKLLPLLQATNTSVYSSSSREDDHHHHYYHHSEAEGNKSTTSGLVAKIAKSLSSPLLRTRTGTNSSNISPNGSQSTLPLLSPQHQQSSAFTLAATTLSALTLLSAVGQAAVSSEGKKAPQPAPRPLKSCIKKRSSVRPPGLNTGNLTASGGGGQHSRSATSSQGQGQGHPYNAMGTNTNRKKVTFAKGLTPVPSPTGSQVLLSDPIVLEPFKYKNQNLYPNTTAGSSSASSSSSSASSSLSPATGAATVNRLNPVQGLSTSLRTNPGIAAAALITVSARPIVLTPHHPHHQHQFVPAMTTTTAPIWAQAPAGPTMSPNNASSRTRIHHPFDSHPSRLSPLEKKHLDFQVQIQDLKPSSLHGRITASKDFSSKSVTDNGNEDDEEEAEDDEEEGEGEEEEEYEEEEDENEDDQETEEERIERRKQARIAWLAKYGDAFKQVYGAVPELPPL</sequence>
<feature type="region of interest" description="Disordered" evidence="1">
    <location>
        <begin position="1454"/>
        <end position="1477"/>
    </location>
</feature>
<feature type="compositionally biased region" description="Basic and acidic residues" evidence="1">
    <location>
        <begin position="1560"/>
        <end position="1570"/>
    </location>
</feature>
<feature type="compositionally biased region" description="Basic residues" evidence="1">
    <location>
        <begin position="510"/>
        <end position="529"/>
    </location>
</feature>
<feature type="compositionally biased region" description="Low complexity" evidence="1">
    <location>
        <begin position="959"/>
        <end position="996"/>
    </location>
</feature>
<feature type="compositionally biased region" description="Polar residues" evidence="1">
    <location>
        <begin position="1175"/>
        <end position="1222"/>
    </location>
</feature>
<feature type="compositionally biased region" description="Low complexity" evidence="1">
    <location>
        <begin position="539"/>
        <end position="552"/>
    </location>
</feature>
<name>A0A9P7XP29_9FUNG</name>
<dbReference type="OrthoDB" id="2438315at2759"/>
<feature type="region of interest" description="Disordered" evidence="1">
    <location>
        <begin position="1160"/>
        <end position="1227"/>
    </location>
</feature>
<keyword evidence="3" id="KW-1185">Reference proteome</keyword>
<feature type="compositionally biased region" description="Basic and acidic residues" evidence="1">
    <location>
        <begin position="84"/>
        <end position="102"/>
    </location>
</feature>
<feature type="compositionally biased region" description="Acidic residues" evidence="1">
    <location>
        <begin position="1610"/>
        <end position="1649"/>
    </location>
</feature>
<feature type="region of interest" description="Disordered" evidence="1">
    <location>
        <begin position="302"/>
        <end position="364"/>
    </location>
</feature>
<reference evidence="2" key="1">
    <citation type="submission" date="2021-06" db="EMBL/GenBank/DDBJ databases">
        <title>Genome Sequence of Mortierella hyaline Strain SCG-10, a Cold-Adapted, Nitrate-Reducing Fungus Isolated from Soil in Minnesota, USA.</title>
        <authorList>
            <person name="Aldossari N."/>
        </authorList>
    </citation>
    <scope>NUCLEOTIDE SEQUENCE</scope>
    <source>
        <strain evidence="2">SCG-10</strain>
    </source>
</reference>
<feature type="compositionally biased region" description="Low complexity" evidence="1">
    <location>
        <begin position="111"/>
        <end position="129"/>
    </location>
</feature>
<organism evidence="2 3">
    <name type="scientific">Linnemannia hyalina</name>
    <dbReference type="NCBI Taxonomy" id="64524"/>
    <lineage>
        <taxon>Eukaryota</taxon>
        <taxon>Fungi</taxon>
        <taxon>Fungi incertae sedis</taxon>
        <taxon>Mucoromycota</taxon>
        <taxon>Mortierellomycotina</taxon>
        <taxon>Mortierellomycetes</taxon>
        <taxon>Mortierellales</taxon>
        <taxon>Mortierellaceae</taxon>
        <taxon>Linnemannia</taxon>
    </lineage>
</organism>
<feature type="region of interest" description="Disordered" evidence="1">
    <location>
        <begin position="1344"/>
        <end position="1409"/>
    </location>
</feature>
<feature type="region of interest" description="Disordered" evidence="1">
    <location>
        <begin position="1288"/>
        <end position="1312"/>
    </location>
</feature>
<feature type="region of interest" description="Disordered" evidence="1">
    <location>
        <begin position="1112"/>
        <end position="1139"/>
    </location>
</feature>
<dbReference type="Proteomes" id="UP000707451">
    <property type="component" value="Unassembled WGS sequence"/>
</dbReference>
<feature type="compositionally biased region" description="Basic residues" evidence="1">
    <location>
        <begin position="251"/>
        <end position="263"/>
    </location>
</feature>
<feature type="compositionally biased region" description="Basic and acidic residues" evidence="1">
    <location>
        <begin position="1251"/>
        <end position="1268"/>
    </location>
</feature>
<evidence type="ECO:0000313" key="3">
    <source>
        <dbReference type="Proteomes" id="UP000707451"/>
    </source>
</evidence>
<feature type="region of interest" description="Disordered" evidence="1">
    <location>
        <begin position="911"/>
        <end position="1020"/>
    </location>
</feature>
<feature type="compositionally biased region" description="Low complexity" evidence="1">
    <location>
        <begin position="616"/>
        <end position="633"/>
    </location>
</feature>